<reference evidence="1 2" key="1">
    <citation type="journal article" date="2015" name="Nature">
        <title>rRNA introns, odd ribosomes, and small enigmatic genomes across a large radiation of phyla.</title>
        <authorList>
            <person name="Brown C.T."/>
            <person name="Hug L.A."/>
            <person name="Thomas B.C."/>
            <person name="Sharon I."/>
            <person name="Castelle C.J."/>
            <person name="Singh A."/>
            <person name="Wilkins M.J."/>
            <person name="Williams K.H."/>
            <person name="Banfield J.F."/>
        </authorList>
    </citation>
    <scope>NUCLEOTIDE SEQUENCE [LARGE SCALE GENOMIC DNA]</scope>
</reference>
<accession>A0A0F9ZUR6</accession>
<protein>
    <submittedName>
        <fullName evidence="1">Uncharacterized protein</fullName>
    </submittedName>
</protein>
<evidence type="ECO:0000313" key="2">
    <source>
        <dbReference type="Proteomes" id="UP000033995"/>
    </source>
</evidence>
<name>A0A0F9ZUR6_9BACT</name>
<sequence>MPSLKKEIYLIYKKVRTIKSPAIKQKVIFNRYGWIHLSFDSRGHRRSSRDRRLRFNLFRYSHEVVRNSKHIIKETEGTIKSKRGKERSVKYYEIASICNDGKNHITVIIRKIEDGNYHFWSIRRTSTKTKKALKEEGLF</sequence>
<gene>
    <name evidence="1" type="ORF">UR38_C0002G0181</name>
</gene>
<comment type="caution">
    <text evidence="1">The sequence shown here is derived from an EMBL/GenBank/DDBJ whole genome shotgun (WGS) entry which is preliminary data.</text>
</comment>
<evidence type="ECO:0000313" key="1">
    <source>
        <dbReference type="EMBL" id="KKP48078.1"/>
    </source>
</evidence>
<dbReference type="AlphaFoldDB" id="A0A0F9ZUR6"/>
<dbReference type="Proteomes" id="UP000033995">
    <property type="component" value="Unassembled WGS sequence"/>
</dbReference>
<dbReference type="EMBL" id="LBOZ01000002">
    <property type="protein sequence ID" value="KKP48078.1"/>
    <property type="molecule type" value="Genomic_DNA"/>
</dbReference>
<organism evidence="1 2">
    <name type="scientific">Candidatus Woesebacteria bacterium GW2011_GWA2_33_28</name>
    <dbReference type="NCBI Taxonomy" id="1618561"/>
    <lineage>
        <taxon>Bacteria</taxon>
        <taxon>Candidatus Woeseibacteriota</taxon>
    </lineage>
</organism>
<proteinExistence type="predicted"/>